<dbReference type="KEGG" id="pcor:KS4_33950"/>
<name>A0A517YYL1_9BACT</name>
<feature type="domain" description="Nitroreductase" evidence="3">
    <location>
        <begin position="7"/>
        <end position="177"/>
    </location>
</feature>
<sequence>MDTLQAIAERRSIKHFDPNHTMTEEERNTLLSHAILTPSSFNIQNWRIVDVQNQSLRQQIREAAWDQAQVTDASMLLLICADLKSWKKHPERYWQDAPDPAREMIVPMIAPFYSGKPELQRDEAMRSTGLIAQTLMLSAKTLGYDSCPMIGFDPKQVSEIIKLPEDHTIGMMLTIGKATQPAWPRPGQLPLNEIVVTNNF</sequence>
<evidence type="ECO:0000256" key="1">
    <source>
        <dbReference type="ARBA" id="ARBA00007118"/>
    </source>
</evidence>
<comment type="similarity">
    <text evidence="1">Belongs to the nitroreductase family.</text>
</comment>
<dbReference type="SUPFAM" id="SSF55469">
    <property type="entry name" value="FMN-dependent nitroreductase-like"/>
    <property type="match status" value="1"/>
</dbReference>
<dbReference type="CDD" id="cd02137">
    <property type="entry name" value="MhqN-like"/>
    <property type="match status" value="1"/>
</dbReference>
<dbReference type="EMBL" id="CP036425">
    <property type="protein sequence ID" value="QDU35314.1"/>
    <property type="molecule type" value="Genomic_DNA"/>
</dbReference>
<dbReference type="InterPro" id="IPR000415">
    <property type="entry name" value="Nitroreductase-like"/>
</dbReference>
<dbReference type="PANTHER" id="PTHR43673">
    <property type="entry name" value="NAD(P)H NITROREDUCTASE YDGI-RELATED"/>
    <property type="match status" value="1"/>
</dbReference>
<dbReference type="Gene3D" id="3.40.109.10">
    <property type="entry name" value="NADH Oxidase"/>
    <property type="match status" value="1"/>
</dbReference>
<accession>A0A517YYL1</accession>
<organism evidence="4 5">
    <name type="scientific">Poriferisphaera corsica</name>
    <dbReference type="NCBI Taxonomy" id="2528020"/>
    <lineage>
        <taxon>Bacteria</taxon>
        <taxon>Pseudomonadati</taxon>
        <taxon>Planctomycetota</taxon>
        <taxon>Phycisphaerae</taxon>
        <taxon>Phycisphaerales</taxon>
        <taxon>Phycisphaeraceae</taxon>
        <taxon>Poriferisphaera</taxon>
    </lineage>
</organism>
<dbReference type="PANTHER" id="PTHR43673:SF12">
    <property type="entry name" value="PROTEIN DRGA"/>
    <property type="match status" value="1"/>
</dbReference>
<reference evidence="4 5" key="1">
    <citation type="submission" date="2019-02" db="EMBL/GenBank/DDBJ databases">
        <title>Deep-cultivation of Planctomycetes and their phenomic and genomic characterization uncovers novel biology.</title>
        <authorList>
            <person name="Wiegand S."/>
            <person name="Jogler M."/>
            <person name="Boedeker C."/>
            <person name="Pinto D."/>
            <person name="Vollmers J."/>
            <person name="Rivas-Marin E."/>
            <person name="Kohn T."/>
            <person name="Peeters S.H."/>
            <person name="Heuer A."/>
            <person name="Rast P."/>
            <person name="Oberbeckmann S."/>
            <person name="Bunk B."/>
            <person name="Jeske O."/>
            <person name="Meyerdierks A."/>
            <person name="Storesund J.E."/>
            <person name="Kallscheuer N."/>
            <person name="Luecker S."/>
            <person name="Lage O.M."/>
            <person name="Pohl T."/>
            <person name="Merkel B.J."/>
            <person name="Hornburger P."/>
            <person name="Mueller R.-W."/>
            <person name="Bruemmer F."/>
            <person name="Labrenz M."/>
            <person name="Spormann A.M."/>
            <person name="Op den Camp H."/>
            <person name="Overmann J."/>
            <person name="Amann R."/>
            <person name="Jetten M.S.M."/>
            <person name="Mascher T."/>
            <person name="Medema M.H."/>
            <person name="Devos D.P."/>
            <person name="Kaster A.-K."/>
            <person name="Ovreas L."/>
            <person name="Rohde M."/>
            <person name="Galperin M.Y."/>
            <person name="Jogler C."/>
        </authorList>
    </citation>
    <scope>NUCLEOTIDE SEQUENCE [LARGE SCALE GENOMIC DNA]</scope>
    <source>
        <strain evidence="4 5">KS4</strain>
    </source>
</reference>
<evidence type="ECO:0000256" key="2">
    <source>
        <dbReference type="ARBA" id="ARBA00023002"/>
    </source>
</evidence>
<gene>
    <name evidence="4" type="primary">mhqN</name>
    <name evidence="4" type="ORF">KS4_33950</name>
</gene>
<dbReference type="InterPro" id="IPR029479">
    <property type="entry name" value="Nitroreductase"/>
</dbReference>
<evidence type="ECO:0000259" key="3">
    <source>
        <dbReference type="Pfam" id="PF00881"/>
    </source>
</evidence>
<dbReference type="EC" id="1.-.-.-" evidence="4"/>
<evidence type="ECO:0000313" key="4">
    <source>
        <dbReference type="EMBL" id="QDU35314.1"/>
    </source>
</evidence>
<keyword evidence="2 4" id="KW-0560">Oxidoreductase</keyword>
<proteinExistence type="inferred from homology"/>
<dbReference type="RefSeq" id="WP_145080459.1">
    <property type="nucleotide sequence ID" value="NZ_CP036425.1"/>
</dbReference>
<dbReference type="Proteomes" id="UP000317369">
    <property type="component" value="Chromosome"/>
</dbReference>
<evidence type="ECO:0000313" key="5">
    <source>
        <dbReference type="Proteomes" id="UP000317369"/>
    </source>
</evidence>
<dbReference type="AlphaFoldDB" id="A0A517YYL1"/>
<dbReference type="Pfam" id="PF00881">
    <property type="entry name" value="Nitroreductase"/>
    <property type="match status" value="1"/>
</dbReference>
<protein>
    <submittedName>
        <fullName evidence="4">NAD(P)H nitroreductase MhqN</fullName>
        <ecNumber evidence="4">1.-.-.-</ecNumber>
    </submittedName>
</protein>
<dbReference type="OrthoDB" id="9812105at2"/>
<keyword evidence="5" id="KW-1185">Reference proteome</keyword>
<dbReference type="GO" id="GO:0016491">
    <property type="term" value="F:oxidoreductase activity"/>
    <property type="evidence" value="ECO:0007669"/>
    <property type="project" value="UniProtKB-KW"/>
</dbReference>